<dbReference type="EMBL" id="NIQC01000003">
    <property type="protein sequence ID" value="OWZ84631.1"/>
    <property type="molecule type" value="Genomic_DNA"/>
</dbReference>
<sequence>MYNVNGGGILMELGKRLKSLRETGNINRQILAREIGISYSSLAKYENGERTPDLTILVKIADYFNTSVDFLLGREEYDRLLLYNTCLESLQKINQNDALYKLIKEAERLKSESIEKIVEVMKLI</sequence>
<feature type="domain" description="HTH cro/C1-type" evidence="2">
    <location>
        <begin position="17"/>
        <end position="71"/>
    </location>
</feature>
<dbReference type="PANTHER" id="PTHR46558:SF11">
    <property type="entry name" value="HTH-TYPE TRANSCRIPTIONAL REGULATOR XRE"/>
    <property type="match status" value="1"/>
</dbReference>
<dbReference type="PANTHER" id="PTHR46558">
    <property type="entry name" value="TRACRIPTIONAL REGULATORY PROTEIN-RELATED-RELATED"/>
    <property type="match status" value="1"/>
</dbReference>
<reference evidence="3 4" key="1">
    <citation type="submission" date="2017-06" db="EMBL/GenBank/DDBJ databases">
        <title>Draft Genome Sequence of Natranaerobius trueperi halophilic, alkalithermophilic bacteria from soda lakes.</title>
        <authorList>
            <person name="Zhao B."/>
        </authorList>
    </citation>
    <scope>NUCLEOTIDE SEQUENCE [LARGE SCALE GENOMIC DNA]</scope>
    <source>
        <strain evidence="3 4">DSM 18760</strain>
    </source>
</reference>
<dbReference type="InterPro" id="IPR010982">
    <property type="entry name" value="Lambda_DNA-bd_dom_sf"/>
</dbReference>
<dbReference type="SMART" id="SM00530">
    <property type="entry name" value="HTH_XRE"/>
    <property type="match status" value="1"/>
</dbReference>
<dbReference type="GO" id="GO:0003677">
    <property type="term" value="F:DNA binding"/>
    <property type="evidence" value="ECO:0007669"/>
    <property type="project" value="UniProtKB-KW"/>
</dbReference>
<organism evidence="3 4">
    <name type="scientific">Natranaerobius trueperi</name>
    <dbReference type="NCBI Taxonomy" id="759412"/>
    <lineage>
        <taxon>Bacteria</taxon>
        <taxon>Bacillati</taxon>
        <taxon>Bacillota</taxon>
        <taxon>Clostridia</taxon>
        <taxon>Natranaerobiales</taxon>
        <taxon>Natranaerobiaceae</taxon>
        <taxon>Natranaerobius</taxon>
    </lineage>
</organism>
<dbReference type="Gene3D" id="1.10.260.40">
    <property type="entry name" value="lambda repressor-like DNA-binding domains"/>
    <property type="match status" value="1"/>
</dbReference>
<proteinExistence type="predicted"/>
<evidence type="ECO:0000259" key="2">
    <source>
        <dbReference type="PROSITE" id="PS50943"/>
    </source>
</evidence>
<evidence type="ECO:0000313" key="4">
    <source>
        <dbReference type="Proteomes" id="UP000214588"/>
    </source>
</evidence>
<comment type="caution">
    <text evidence="3">The sequence shown here is derived from an EMBL/GenBank/DDBJ whole genome shotgun (WGS) entry which is preliminary data.</text>
</comment>
<dbReference type="InterPro" id="IPR001387">
    <property type="entry name" value="Cro/C1-type_HTH"/>
</dbReference>
<evidence type="ECO:0000313" key="3">
    <source>
        <dbReference type="EMBL" id="OWZ84631.1"/>
    </source>
</evidence>
<dbReference type="SUPFAM" id="SSF47413">
    <property type="entry name" value="lambda repressor-like DNA-binding domains"/>
    <property type="match status" value="1"/>
</dbReference>
<dbReference type="AlphaFoldDB" id="A0A226C0C7"/>
<dbReference type="Pfam" id="PF01381">
    <property type="entry name" value="HTH_3"/>
    <property type="match status" value="1"/>
</dbReference>
<dbReference type="PROSITE" id="PS50943">
    <property type="entry name" value="HTH_CROC1"/>
    <property type="match status" value="1"/>
</dbReference>
<name>A0A226C0C7_9FIRM</name>
<dbReference type="Proteomes" id="UP000214588">
    <property type="component" value="Unassembled WGS sequence"/>
</dbReference>
<gene>
    <name evidence="3" type="ORF">CDO51_02400</name>
</gene>
<keyword evidence="4" id="KW-1185">Reference proteome</keyword>
<dbReference type="CDD" id="cd00093">
    <property type="entry name" value="HTH_XRE"/>
    <property type="match status" value="1"/>
</dbReference>
<protein>
    <recommendedName>
        <fullName evidence="2">HTH cro/C1-type domain-containing protein</fullName>
    </recommendedName>
</protein>
<accession>A0A226C0C7</accession>
<keyword evidence="1" id="KW-0238">DNA-binding</keyword>
<evidence type="ECO:0000256" key="1">
    <source>
        <dbReference type="ARBA" id="ARBA00023125"/>
    </source>
</evidence>